<dbReference type="NCBIfam" id="TIGR00253">
    <property type="entry name" value="RNA_bind_YhbY"/>
    <property type="match status" value="1"/>
</dbReference>
<sequence length="104" mass="11618">MHRTERMAISPSQKRYLRSLAHDLHPVILLGAKGATEAVVKELDLALSHHELVKVKLSGGDKEEREAQIQILLEGTGAESVQQIGHVVVLFRRNEDDPRLALPR</sequence>
<proteinExistence type="predicted"/>
<evidence type="ECO:0000313" key="5">
    <source>
        <dbReference type="Proteomes" id="UP000620046"/>
    </source>
</evidence>
<dbReference type="InterPro" id="IPR035920">
    <property type="entry name" value="YhbY-like_sf"/>
</dbReference>
<gene>
    <name evidence="4" type="ORF">GCM10010981_35910</name>
</gene>
<accession>A0ABQ1GH51</accession>
<evidence type="ECO:0000259" key="3">
    <source>
        <dbReference type="PROSITE" id="PS51295"/>
    </source>
</evidence>
<dbReference type="InterPro" id="IPR017924">
    <property type="entry name" value="RNA-binding_YhbY"/>
</dbReference>
<dbReference type="PANTHER" id="PTHR40065">
    <property type="entry name" value="RNA-BINDING PROTEIN YHBY"/>
    <property type="match status" value="1"/>
</dbReference>
<evidence type="ECO:0000313" key="4">
    <source>
        <dbReference type="EMBL" id="GGA43575.1"/>
    </source>
</evidence>
<dbReference type="Proteomes" id="UP000620046">
    <property type="component" value="Unassembled WGS sequence"/>
</dbReference>
<dbReference type="Gene3D" id="3.30.110.60">
    <property type="entry name" value="YhbY-like"/>
    <property type="match status" value="1"/>
</dbReference>
<keyword evidence="5" id="KW-1185">Reference proteome</keyword>
<dbReference type="InterPro" id="IPR001890">
    <property type="entry name" value="RNA-binding_CRM"/>
</dbReference>
<reference evidence="5" key="1">
    <citation type="journal article" date="2019" name="Int. J. Syst. Evol. Microbiol.">
        <title>The Global Catalogue of Microorganisms (GCM) 10K type strain sequencing project: providing services to taxonomists for standard genome sequencing and annotation.</title>
        <authorList>
            <consortium name="The Broad Institute Genomics Platform"/>
            <consortium name="The Broad Institute Genome Sequencing Center for Infectious Disease"/>
            <person name="Wu L."/>
            <person name="Ma J."/>
        </authorList>
    </citation>
    <scope>NUCLEOTIDE SEQUENCE [LARGE SCALE GENOMIC DNA]</scope>
    <source>
        <strain evidence="5">CGMCC 1.15439</strain>
    </source>
</reference>
<dbReference type="PANTHER" id="PTHR40065:SF3">
    <property type="entry name" value="RNA-BINDING PROTEIN YHBY"/>
    <property type="match status" value="1"/>
</dbReference>
<keyword evidence="1 2" id="KW-0694">RNA-binding</keyword>
<organism evidence="4 5">
    <name type="scientific">Dyella nitratireducens</name>
    <dbReference type="NCBI Taxonomy" id="1849580"/>
    <lineage>
        <taxon>Bacteria</taxon>
        <taxon>Pseudomonadati</taxon>
        <taxon>Pseudomonadota</taxon>
        <taxon>Gammaproteobacteria</taxon>
        <taxon>Lysobacterales</taxon>
        <taxon>Rhodanobacteraceae</taxon>
        <taxon>Dyella</taxon>
    </lineage>
</organism>
<protein>
    <submittedName>
        <fullName evidence="4">RNA-binding protein</fullName>
    </submittedName>
</protein>
<dbReference type="PROSITE" id="PS51295">
    <property type="entry name" value="CRM"/>
    <property type="match status" value="1"/>
</dbReference>
<dbReference type="InterPro" id="IPR051925">
    <property type="entry name" value="RNA-binding_domain"/>
</dbReference>
<name>A0ABQ1GH51_9GAMM</name>
<evidence type="ECO:0000256" key="1">
    <source>
        <dbReference type="ARBA" id="ARBA00022884"/>
    </source>
</evidence>
<feature type="domain" description="CRM" evidence="3">
    <location>
        <begin position="7"/>
        <end position="103"/>
    </location>
</feature>
<dbReference type="SUPFAM" id="SSF75471">
    <property type="entry name" value="YhbY-like"/>
    <property type="match status" value="1"/>
</dbReference>
<evidence type="ECO:0000256" key="2">
    <source>
        <dbReference type="PROSITE-ProRule" id="PRU00626"/>
    </source>
</evidence>
<dbReference type="SMART" id="SM01103">
    <property type="entry name" value="CRS1_YhbY"/>
    <property type="match status" value="1"/>
</dbReference>
<dbReference type="Pfam" id="PF01985">
    <property type="entry name" value="CRS1_YhbY"/>
    <property type="match status" value="1"/>
</dbReference>
<comment type="caution">
    <text evidence="4">The sequence shown here is derived from an EMBL/GenBank/DDBJ whole genome shotgun (WGS) entry which is preliminary data.</text>
</comment>
<dbReference type="EMBL" id="BMJA01000003">
    <property type="protein sequence ID" value="GGA43575.1"/>
    <property type="molecule type" value="Genomic_DNA"/>
</dbReference>